<keyword evidence="4" id="KW-1185">Reference proteome</keyword>
<dbReference type="InterPro" id="IPR000477">
    <property type="entry name" value="RT_dom"/>
</dbReference>
<feature type="domain" description="Reverse transcriptase" evidence="3">
    <location>
        <begin position="815"/>
        <end position="1097"/>
    </location>
</feature>
<name>A0ABM3H4N4_9MYRT</name>
<dbReference type="Gene3D" id="3.60.10.10">
    <property type="entry name" value="Endonuclease/exonuclease/phosphatase"/>
    <property type="match status" value="1"/>
</dbReference>
<proteinExistence type="predicted"/>
<dbReference type="InterPro" id="IPR036691">
    <property type="entry name" value="Endo/exonu/phosph_ase_sf"/>
</dbReference>
<gene>
    <name evidence="5" type="primary">LOC125314121</name>
</gene>
<dbReference type="Pfam" id="PF14392">
    <property type="entry name" value="zf-CCHC_4"/>
    <property type="match status" value="1"/>
</dbReference>
<evidence type="ECO:0000259" key="2">
    <source>
        <dbReference type="PROSITE" id="PS50158"/>
    </source>
</evidence>
<evidence type="ECO:0000256" key="1">
    <source>
        <dbReference type="PROSITE-ProRule" id="PRU00047"/>
    </source>
</evidence>
<dbReference type="PANTHER" id="PTHR33116:SF86">
    <property type="entry name" value="REVERSE TRANSCRIPTASE DOMAIN-CONTAINING PROTEIN"/>
    <property type="match status" value="1"/>
</dbReference>
<dbReference type="CDD" id="cd06222">
    <property type="entry name" value="RNase_H_like"/>
    <property type="match status" value="1"/>
</dbReference>
<evidence type="ECO:0000313" key="5">
    <source>
        <dbReference type="RefSeq" id="XP_048131554.1"/>
    </source>
</evidence>
<dbReference type="InterPro" id="IPR001878">
    <property type="entry name" value="Znf_CCHC"/>
</dbReference>
<organism evidence="4 5">
    <name type="scientific">Rhodamnia argentea</name>
    <dbReference type="NCBI Taxonomy" id="178133"/>
    <lineage>
        <taxon>Eukaryota</taxon>
        <taxon>Viridiplantae</taxon>
        <taxon>Streptophyta</taxon>
        <taxon>Embryophyta</taxon>
        <taxon>Tracheophyta</taxon>
        <taxon>Spermatophyta</taxon>
        <taxon>Magnoliopsida</taxon>
        <taxon>eudicotyledons</taxon>
        <taxon>Gunneridae</taxon>
        <taxon>Pentapetalae</taxon>
        <taxon>rosids</taxon>
        <taxon>malvids</taxon>
        <taxon>Myrtales</taxon>
        <taxon>Myrtaceae</taxon>
        <taxon>Myrtoideae</taxon>
        <taxon>Myrteae</taxon>
        <taxon>Australasian group</taxon>
        <taxon>Rhodamnia</taxon>
    </lineage>
</organism>
<dbReference type="Pfam" id="PF00078">
    <property type="entry name" value="RVT_1"/>
    <property type="match status" value="1"/>
</dbReference>
<evidence type="ECO:0000313" key="4">
    <source>
        <dbReference type="Proteomes" id="UP000827889"/>
    </source>
</evidence>
<dbReference type="Gene3D" id="3.30.420.10">
    <property type="entry name" value="Ribonuclease H-like superfamily/Ribonuclease H"/>
    <property type="match status" value="1"/>
</dbReference>
<dbReference type="RefSeq" id="XP_048131554.1">
    <property type="nucleotide sequence ID" value="XM_048275597.1"/>
</dbReference>
<dbReference type="SUPFAM" id="SSF56672">
    <property type="entry name" value="DNA/RNA polymerases"/>
    <property type="match status" value="1"/>
</dbReference>
<dbReference type="InterPro" id="IPR036397">
    <property type="entry name" value="RNaseH_sf"/>
</dbReference>
<dbReference type="InterPro" id="IPR026960">
    <property type="entry name" value="RVT-Znf"/>
</dbReference>
<evidence type="ECO:0000259" key="3">
    <source>
        <dbReference type="PROSITE" id="PS50878"/>
    </source>
</evidence>
<dbReference type="PROSITE" id="PS50158">
    <property type="entry name" value="ZF_CCHC"/>
    <property type="match status" value="1"/>
</dbReference>
<dbReference type="InterPro" id="IPR002156">
    <property type="entry name" value="RNaseH_domain"/>
</dbReference>
<accession>A0ABM3H4N4</accession>
<keyword evidence="1" id="KW-0862">Zinc</keyword>
<dbReference type="InterPro" id="IPR044730">
    <property type="entry name" value="RNase_H-like_dom_plant"/>
</dbReference>
<dbReference type="GeneID" id="125314121"/>
<dbReference type="InterPro" id="IPR025836">
    <property type="entry name" value="Zn_knuckle_CX2CX4HX4C"/>
</dbReference>
<dbReference type="PROSITE" id="PS50878">
    <property type="entry name" value="RT_POL"/>
    <property type="match status" value="1"/>
</dbReference>
<dbReference type="PANTHER" id="PTHR33116">
    <property type="entry name" value="REVERSE TRANSCRIPTASE ZINC-BINDING DOMAIN-CONTAINING PROTEIN-RELATED-RELATED"/>
    <property type="match status" value="1"/>
</dbReference>
<dbReference type="Pfam" id="PF14111">
    <property type="entry name" value="DUF4283"/>
    <property type="match status" value="1"/>
</dbReference>
<keyword evidence="1" id="KW-0479">Metal-binding</keyword>
<dbReference type="Pfam" id="PF13456">
    <property type="entry name" value="RVT_3"/>
    <property type="match status" value="1"/>
</dbReference>
<keyword evidence="1" id="KW-0863">Zinc-finger</keyword>
<dbReference type="CDD" id="cd01650">
    <property type="entry name" value="RT_nLTR_like"/>
    <property type="match status" value="1"/>
</dbReference>
<dbReference type="Pfam" id="PF13966">
    <property type="entry name" value="zf-RVT"/>
    <property type="match status" value="1"/>
</dbReference>
<dbReference type="InterPro" id="IPR043502">
    <property type="entry name" value="DNA/RNA_pol_sf"/>
</dbReference>
<sequence>MEADYEHELRMAALSRRLRHLWPKRKTAVVDDYITEENLRNGEKIAFGRLHGSQDVNFQAFQTTMKKAWKCENVTCTQFLPGLFQFEFPTIEEKLRILESGPWSFTRHVLVLRPWEPGVLPQCIKFDSYAFWMHIHGLPVEGRTEEVIRNIAGKLGEVLDVKVEARGFSALTVGKAKVILDLSCPLESGMIYSFKGKEHWLDFRYERLPVYCFSCGRLGHYAQKCKEIPYDEEFLSNDDNLLYGSWLKAEFNTFSPFWKSFYEPPLEVQTDVESAPENPEILEQHETLEIVANDPLEERGKRKMTDGHNRNALNPLSDKEVVMFDQSSPLYLELPSTQQGLKSLQKTKTISKGREVKKVRRYSPYEKQGSSSQILDELKLLETQVLEVVQALRAIVARDKPNVVFLTILWKEEASVTVLSATEEWIDIRYEDTTHKTSFRVTFVHAPATFQRDSKPGGQLRQLKARNNLPWVCVGDFNETLYYWEKVGKRDSEHYRMQAFQEFLNKRGLMDIESKGCAFTWANNREGVEFVKKRLDRATCNIEWRVEFPAAEVFALPAIGSDHNPLLISLSGDPVKRKKLFGFEAFWREHEECGRTIKETWNSPNPKAADLVGRIKAITKSLAFRSKTTFSNNQRVINGLLEELQHSTNTRYGIQGRGKQKEVIEGIETLWRREEMYWGLRSRITWLRWGDKNTKFFHATTIQRRQRNRISMLKDDNEIWIRDPGNPKEMTSKFFEGLYTSVGPRNIDLVLQHRPTLVTNEMNEALSANISPLEIQTAVFRMGSLKAPGPDGLNGLFFHRNWEDIKTEVYEEVRGFFNTGILNPELNKTHITLVPKVKCPEKLDQFRPISLCNFAYKIISKVLANRSKPWLKDIIEEEQSAFVGDRQIQDNILVVQEVLHRLRVRKRKKKFQAVLKLDMKKAYDRVEWDFLEACMRKMGFYDWWVDRVMARVTSATLSIKLNGEPLPYFKPTRGIRQGDPISPYLFIIMANSLSALMKKAVDESTITGIKLNGYCPTLSHLLFADDSIFFLDGRLIECQNLMMILNQYCYASGQAINLNKSGVLFSADRPPDLKRNMAAALRVPVMEKTSKYLGIPSEWGKSKKDMFSWLLARVNSKLEGWKENLISKAGKEILIKSVVQALPRYAMSIFKVPLSICRAIERRIANFWWKNCDTRKGLHWKSWEVLKRRKDEGGMGFRDLASCNRAMLGKQAWRLALNQNSLWRNVLKGLYFPNRNFWQAEKGSRPSRGWQSILTSGDTIGEDVRWSVGSGTNINIGEDKWLKQGIIGGPANRNDPTQVAEPISQEDPHWDEKTIRELFDDKLVEEILAIPPSSLASEDKLVRIATKSGIFSVKSAYNTIRSKDNERGSKHASSSFGPSRKFWHWIRHLQVPPKVRIFLWRACQNALPTRENLLRRNIIDEASRPFCENQTETVEHIFFHCPWTKSVWSHPTMKLQLSSTDISRVDRWLEEQLERTGNSLRMEKIAAILRLIWKSRNDRIFRSKNPNTEEPIEKADTLLCSYKRWNKRDEKAMQNQPHLQSVWVPPKNRALKINIDGSFDAGCREAAIAGVLRDGSGTPLEGFAEKIQACSPLHAEARALVGALKFFRSRSGEELYLETDRKALIDAVLERDVIPWEIESLARHNMGSALYPQGWMKSMLQFSFERSSRCSFCLRRSML</sequence>
<dbReference type="SUPFAM" id="SSF56219">
    <property type="entry name" value="DNase I-like"/>
    <property type="match status" value="1"/>
</dbReference>
<dbReference type="InterPro" id="IPR025558">
    <property type="entry name" value="DUF4283"/>
</dbReference>
<reference evidence="5" key="1">
    <citation type="submission" date="2025-08" db="UniProtKB">
        <authorList>
            <consortium name="RefSeq"/>
        </authorList>
    </citation>
    <scope>IDENTIFICATION</scope>
    <source>
        <tissue evidence="5">Leaf</tissue>
    </source>
</reference>
<feature type="domain" description="CCHC-type" evidence="2">
    <location>
        <begin position="212"/>
        <end position="227"/>
    </location>
</feature>
<dbReference type="Proteomes" id="UP000827889">
    <property type="component" value="Chromosome 3"/>
</dbReference>
<protein>
    <submittedName>
        <fullName evidence="5">Uncharacterized protein LOC125314121</fullName>
    </submittedName>
</protein>